<organism evidence="2 3">
    <name type="scientific">Cetraspora pellucida</name>
    <dbReference type="NCBI Taxonomy" id="1433469"/>
    <lineage>
        <taxon>Eukaryota</taxon>
        <taxon>Fungi</taxon>
        <taxon>Fungi incertae sedis</taxon>
        <taxon>Mucoromycota</taxon>
        <taxon>Glomeromycotina</taxon>
        <taxon>Glomeromycetes</taxon>
        <taxon>Diversisporales</taxon>
        <taxon>Gigasporaceae</taxon>
        <taxon>Cetraspora</taxon>
    </lineage>
</organism>
<sequence length="335" mass="39336">MEFFERSEEWSLLNFLKYLDSVESLSDCSEVHHKYKLLLTSIKGIKDDKENEFHSFEIKEFWQERNLRIVLKEKTVKRDYDQANNKEDDCSNKRRHGMKKNETEQPHTPEENIIYFHHIFNEEPSTMVLREQKRVCYAENSTEIDLLKSYYEEFKIDIETKQYICKVCDSREGTPCTTTHEVTNPIIVTSNKSVITNSDYSTIVFKIIAETEVEDNEITEDTRFLCFIRNTLLDFTATFKFLTPKVINRDLLILQLSDAVKILDIEVSGPPFNYTKKHTIGNAKKLLLLSVCSLCKILANNFDCSIEDVKQQEKIQKRIHSFIPSADNNNEDLRE</sequence>
<dbReference type="Proteomes" id="UP000789759">
    <property type="component" value="Unassembled WGS sequence"/>
</dbReference>
<dbReference type="EMBL" id="CAJVQA010001674">
    <property type="protein sequence ID" value="CAG8522125.1"/>
    <property type="molecule type" value="Genomic_DNA"/>
</dbReference>
<comment type="caution">
    <text evidence="2">The sequence shown here is derived from an EMBL/GenBank/DDBJ whole genome shotgun (WGS) entry which is preliminary data.</text>
</comment>
<feature type="compositionally biased region" description="Basic and acidic residues" evidence="1">
    <location>
        <begin position="82"/>
        <end position="92"/>
    </location>
</feature>
<protein>
    <submittedName>
        <fullName evidence="2">2525_t:CDS:1</fullName>
    </submittedName>
</protein>
<name>A0A9N9A9E1_9GLOM</name>
<gene>
    <name evidence="2" type="ORF">CPELLU_LOCUS3437</name>
</gene>
<feature type="region of interest" description="Disordered" evidence="1">
    <location>
        <begin position="82"/>
        <end position="107"/>
    </location>
</feature>
<dbReference type="AlphaFoldDB" id="A0A9N9A9E1"/>
<keyword evidence="3" id="KW-1185">Reference proteome</keyword>
<evidence type="ECO:0000256" key="1">
    <source>
        <dbReference type="SAM" id="MobiDB-lite"/>
    </source>
</evidence>
<dbReference type="OrthoDB" id="2404656at2759"/>
<accession>A0A9N9A9E1</accession>
<reference evidence="2" key="1">
    <citation type="submission" date="2021-06" db="EMBL/GenBank/DDBJ databases">
        <authorList>
            <person name="Kallberg Y."/>
            <person name="Tangrot J."/>
            <person name="Rosling A."/>
        </authorList>
    </citation>
    <scope>NUCLEOTIDE SEQUENCE</scope>
    <source>
        <strain evidence="2">FL966</strain>
    </source>
</reference>
<proteinExistence type="predicted"/>
<evidence type="ECO:0000313" key="3">
    <source>
        <dbReference type="Proteomes" id="UP000789759"/>
    </source>
</evidence>
<evidence type="ECO:0000313" key="2">
    <source>
        <dbReference type="EMBL" id="CAG8522125.1"/>
    </source>
</evidence>